<dbReference type="InterPro" id="IPR053935">
    <property type="entry name" value="VKGC_lumenal_dom"/>
</dbReference>
<keyword evidence="4 16" id="KW-0812">Transmembrane</keyword>
<comment type="catalytic activity">
    <reaction evidence="14">
        <text>4-carboxy-L-glutamyl-[protein] + 2,3-epoxyphylloquinone + H2O + H(+) = phylloquinol + L-glutamyl-[protein] + CO2 + O2</text>
        <dbReference type="Rhea" id="RHEA:45140"/>
        <dbReference type="Rhea" id="RHEA-COMP:10208"/>
        <dbReference type="Rhea" id="RHEA-COMP:11094"/>
        <dbReference type="ChEBI" id="CHEBI:15377"/>
        <dbReference type="ChEBI" id="CHEBI:15378"/>
        <dbReference type="ChEBI" id="CHEBI:15379"/>
        <dbReference type="ChEBI" id="CHEBI:15759"/>
        <dbReference type="ChEBI" id="CHEBI:16526"/>
        <dbReference type="ChEBI" id="CHEBI:28433"/>
        <dbReference type="ChEBI" id="CHEBI:29973"/>
        <dbReference type="ChEBI" id="CHEBI:84990"/>
        <dbReference type="EC" id="4.1.1.90"/>
    </reaction>
    <physiologicalReaction direction="right-to-left" evidence="14">
        <dbReference type="Rhea" id="RHEA:45142"/>
    </physiologicalReaction>
</comment>
<evidence type="ECO:0000259" key="17">
    <source>
        <dbReference type="SMART" id="SM00752"/>
    </source>
</evidence>
<evidence type="ECO:0000256" key="8">
    <source>
        <dbReference type="ARBA" id="ARBA00023136"/>
    </source>
</evidence>
<evidence type="ECO:0000256" key="4">
    <source>
        <dbReference type="ARBA" id="ARBA00022692"/>
    </source>
</evidence>
<comment type="subcellular location">
    <subcellularLocation>
        <location evidence="1">Endoplasmic reticulum membrane</location>
        <topology evidence="1">Multi-pass membrane protein</topology>
    </subcellularLocation>
</comment>
<feature type="compositionally biased region" description="Basic and acidic residues" evidence="15">
    <location>
        <begin position="16"/>
        <end position="32"/>
    </location>
</feature>
<evidence type="ECO:0000256" key="2">
    <source>
        <dbReference type="ARBA" id="ARBA00012248"/>
    </source>
</evidence>
<feature type="transmembrane region" description="Helical" evidence="16">
    <location>
        <begin position="281"/>
        <end position="300"/>
    </location>
</feature>
<reference evidence="19" key="1">
    <citation type="submission" date="2025-08" db="UniProtKB">
        <authorList>
            <consortium name="RefSeq"/>
        </authorList>
    </citation>
    <scope>IDENTIFICATION</scope>
</reference>
<dbReference type="InterPro" id="IPR053934">
    <property type="entry name" value="HTTM_dom"/>
</dbReference>
<evidence type="ECO:0000256" key="16">
    <source>
        <dbReference type="SAM" id="Phobius"/>
    </source>
</evidence>
<dbReference type="Proteomes" id="UP000694888">
    <property type="component" value="Unplaced"/>
</dbReference>
<organism evidence="18 19">
    <name type="scientific">Aplysia californica</name>
    <name type="common">California sea hare</name>
    <dbReference type="NCBI Taxonomy" id="6500"/>
    <lineage>
        <taxon>Eukaryota</taxon>
        <taxon>Metazoa</taxon>
        <taxon>Spiralia</taxon>
        <taxon>Lophotrochozoa</taxon>
        <taxon>Mollusca</taxon>
        <taxon>Gastropoda</taxon>
        <taxon>Heterobranchia</taxon>
        <taxon>Euthyneura</taxon>
        <taxon>Tectipleura</taxon>
        <taxon>Aplysiida</taxon>
        <taxon>Aplysioidea</taxon>
        <taxon>Aplysiidae</taxon>
        <taxon>Aplysia</taxon>
    </lineage>
</organism>
<dbReference type="Gene3D" id="2.60.120.10">
    <property type="entry name" value="Jelly Rolls"/>
    <property type="match status" value="1"/>
</dbReference>
<feature type="transmembrane region" description="Helical" evidence="16">
    <location>
        <begin position="225"/>
        <end position="242"/>
    </location>
</feature>
<name>A0ABM0ZUI2_APLCA</name>
<evidence type="ECO:0000256" key="9">
    <source>
        <dbReference type="ARBA" id="ARBA00023157"/>
    </source>
</evidence>
<accession>A0ABM0ZUI2</accession>
<evidence type="ECO:0000256" key="15">
    <source>
        <dbReference type="SAM" id="MobiDB-lite"/>
    </source>
</evidence>
<evidence type="ECO:0000256" key="11">
    <source>
        <dbReference type="ARBA" id="ARBA00030083"/>
    </source>
</evidence>
<keyword evidence="18" id="KW-1185">Reference proteome</keyword>
<dbReference type="CDD" id="cd02208">
    <property type="entry name" value="cupin_RmlC-like"/>
    <property type="match status" value="1"/>
</dbReference>
<protein>
    <recommendedName>
        <fullName evidence="3">Vitamin K-dependent gamma-carboxylase</fullName>
        <ecNumber evidence="2">4.1.1.90</ecNumber>
    </recommendedName>
    <alternativeName>
        <fullName evidence="11">Gamma-glutamyl carboxylase</fullName>
    </alternativeName>
    <alternativeName>
        <fullName evidence="12">Peptidyl-glutamate 4-carboxylase</fullName>
    </alternativeName>
    <alternativeName>
        <fullName evidence="13">Vitamin K gamma glutamyl carboxylase</fullName>
    </alternativeName>
</protein>
<dbReference type="PANTHER" id="PTHR12639:SF6">
    <property type="entry name" value="VITAMIN K-DEPENDENT GAMMA-CARBOXYLASE"/>
    <property type="match status" value="1"/>
</dbReference>
<keyword evidence="6 16" id="KW-1133">Transmembrane helix</keyword>
<evidence type="ECO:0000313" key="19">
    <source>
        <dbReference type="RefSeq" id="XP_012934732.1"/>
    </source>
</evidence>
<dbReference type="InterPro" id="IPR011051">
    <property type="entry name" value="RmlC_Cupin_sf"/>
</dbReference>
<gene>
    <name evidence="19" type="primary">LOC101856495</name>
</gene>
<evidence type="ECO:0000256" key="12">
    <source>
        <dbReference type="ARBA" id="ARBA00030249"/>
    </source>
</evidence>
<evidence type="ECO:0000256" key="3">
    <source>
        <dbReference type="ARBA" id="ARBA00017054"/>
    </source>
</evidence>
<feature type="transmembrane region" description="Helical" evidence="16">
    <location>
        <begin position="321"/>
        <end position="343"/>
    </location>
</feature>
<evidence type="ECO:0000313" key="18">
    <source>
        <dbReference type="Proteomes" id="UP000694888"/>
    </source>
</evidence>
<evidence type="ECO:0000256" key="1">
    <source>
        <dbReference type="ARBA" id="ARBA00004477"/>
    </source>
</evidence>
<dbReference type="InterPro" id="IPR011020">
    <property type="entry name" value="HTTM-like"/>
</dbReference>
<dbReference type="SUPFAM" id="SSF51182">
    <property type="entry name" value="RmlC-like cupins"/>
    <property type="match status" value="1"/>
</dbReference>
<keyword evidence="5" id="KW-0256">Endoplasmic reticulum</keyword>
<proteinExistence type="predicted"/>
<dbReference type="InterPro" id="IPR007782">
    <property type="entry name" value="VKG_COase"/>
</dbReference>
<dbReference type="Pfam" id="PF05090">
    <property type="entry name" value="HTTM"/>
    <property type="match status" value="1"/>
</dbReference>
<evidence type="ECO:0000256" key="10">
    <source>
        <dbReference type="ARBA" id="ARBA00023239"/>
    </source>
</evidence>
<feature type="domain" description="HTTM-like" evidence="17">
    <location>
        <begin position="85"/>
        <end position="343"/>
    </location>
</feature>
<feature type="transmembrane region" description="Helical" evidence="16">
    <location>
        <begin position="185"/>
        <end position="204"/>
    </location>
</feature>
<evidence type="ECO:0000256" key="6">
    <source>
        <dbReference type="ARBA" id="ARBA00022989"/>
    </source>
</evidence>
<keyword evidence="8 16" id="KW-0472">Membrane</keyword>
<dbReference type="GeneID" id="101856495"/>
<evidence type="ECO:0000256" key="13">
    <source>
        <dbReference type="ARBA" id="ARBA00032107"/>
    </source>
</evidence>
<dbReference type="SMART" id="SM00752">
    <property type="entry name" value="HTTM"/>
    <property type="match status" value="1"/>
</dbReference>
<sequence length="770" mass="89112">MVRKRTGTTPATSPGDRTEDKHGEGQSHRSSESAHAPMSFFRKSTRRSDCKDELAAGEKTDSFCALFGFAWRDLTSANRLVRLLCRPSDPASLGTMRFLYGFLMVLDIFQERGLATADGRWGDKEECRFPLFNFLKPLPLQWMYIVYLVMLAGALGIMLGFMFRMSCLLYLGPYWYLFFLDKTSWNNHSYLFGILAFLFSISDANRYWSVDALLNPKIHNRHIPLWNYTLLRAQIFLLYFIAGLKKLDLDWVSGYSMQNISHHWVFDPLKLLLTDDQIDMYVVHLGGLTIDLFLGFLLFFDKTRPLGLLVSSSFHLMNSQIFSIGMFPYACIATQFLFCYGDWPRRLFRLVPPALRLFTPDDLELQPSGHCVYNKEDVMSENVSPTSKTQYVSSSEALPTEPKLKQKIATLFTLLFIAWQCFLPYSHGITKGYNNWTNGLYGYSWDMMVHSWYIQHVRITYYDKDTGQSGYLDPLVWGGNRRWSSHADMIKQYSLCIAENLKSYNINNVEIYFDIWRSLNHRFQQRTVHPHVDIVTAEWSPFREAPWVMPLMVGLSDWRGKLEEIQARLDNGTDSHVEVVFVADFPGLYLENYVQPDFGNTSLSVLDGRVIVELLDEGRNISLGPGDIVQIPPDTFHNVHTVSETPSCYMYMFVNTTEVNFMRKFSQFEDDLNSSSSVNETLKKYDDDPYLVHYQNILAAKQAKELKEYNFWLQFKSFLLAKYKILRRSIRISTGAVYCLATNNSFNDYLNSIYQLELRPDDGATTSEIH</sequence>
<evidence type="ECO:0000256" key="5">
    <source>
        <dbReference type="ARBA" id="ARBA00022824"/>
    </source>
</evidence>
<dbReference type="InterPro" id="IPR014710">
    <property type="entry name" value="RmlC-like_jellyroll"/>
</dbReference>
<keyword evidence="7" id="KW-0007">Acetylation</keyword>
<dbReference type="EC" id="4.1.1.90" evidence="2"/>
<keyword evidence="9" id="KW-1015">Disulfide bond</keyword>
<dbReference type="RefSeq" id="XP_012934732.1">
    <property type="nucleotide sequence ID" value="XM_013079278.2"/>
</dbReference>
<keyword evidence="10" id="KW-0456">Lyase</keyword>
<evidence type="ECO:0000256" key="14">
    <source>
        <dbReference type="ARBA" id="ARBA00048415"/>
    </source>
</evidence>
<evidence type="ECO:0000256" key="7">
    <source>
        <dbReference type="ARBA" id="ARBA00022990"/>
    </source>
</evidence>
<dbReference type="Pfam" id="PF22777">
    <property type="entry name" value="VKGC_lumenal_dom"/>
    <property type="match status" value="1"/>
</dbReference>
<dbReference type="PANTHER" id="PTHR12639">
    <property type="entry name" value="VITAMIN K-DEPENDENT GAMMA-CARBOXYLASE"/>
    <property type="match status" value="1"/>
</dbReference>
<feature type="region of interest" description="Disordered" evidence="15">
    <location>
        <begin position="1"/>
        <end position="44"/>
    </location>
</feature>
<feature type="transmembrane region" description="Helical" evidence="16">
    <location>
        <begin position="144"/>
        <end position="165"/>
    </location>
</feature>